<accession>A0AA48HLT6</accession>
<sequence>MLLEKNGYSPTYYSLISKDRDSEFKLIERIIPEKVVSNEYTGEIVLNTETPDSIQPVIRTNFKQEKIYSYDFITEDDGKTYTGYSIVEPITVKWKLGNETKKIDKYLCKKATTRFRGRNYVAWYTEEIPISIGPWKFHGLPGIIINMTDNTNQVSFLLEKIEIPYDYLNNKLEVIDSEHAISVREFIEIRKNAKIKSREFFKKKVLSKLPRGANIELTQGGNNDIEIEF</sequence>
<gene>
    <name evidence="1" type="ORF">MACH07_07360</name>
</gene>
<dbReference type="Proteomes" id="UP001330184">
    <property type="component" value="Chromosome"/>
</dbReference>
<protein>
    <recommendedName>
        <fullName evidence="3">GLPGLI family protein</fullName>
    </recommendedName>
</protein>
<reference evidence="1 2" key="1">
    <citation type="submission" date="2023-01" db="EMBL/GenBank/DDBJ databases">
        <title>Complete genome sequence of Muricauda aquimarina strain IFOP_LL357.</title>
        <authorList>
            <person name="Gajardo G."/>
            <person name="Ueki S."/>
            <person name="Maruyama F."/>
        </authorList>
    </citation>
    <scope>NUCLEOTIDE SEQUENCE [LARGE SCALE GENOMIC DNA]</scope>
    <source>
        <strain evidence="1 2">IFOP_LL357</strain>
    </source>
</reference>
<dbReference type="EMBL" id="AP027268">
    <property type="protein sequence ID" value="BDW91904.1"/>
    <property type="molecule type" value="Genomic_DNA"/>
</dbReference>
<name>A0AA48HLT6_9FLAO</name>
<dbReference type="Pfam" id="PF09697">
    <property type="entry name" value="Porph_ging"/>
    <property type="match status" value="1"/>
</dbReference>
<evidence type="ECO:0000313" key="2">
    <source>
        <dbReference type="Proteomes" id="UP001330184"/>
    </source>
</evidence>
<proteinExistence type="predicted"/>
<dbReference type="AlphaFoldDB" id="A0AA48HLT6"/>
<keyword evidence="2" id="KW-1185">Reference proteome</keyword>
<organism evidence="1 2">
    <name type="scientific">Flagellimonas marinaquae</name>
    <dbReference type="NCBI Taxonomy" id="254955"/>
    <lineage>
        <taxon>Bacteria</taxon>
        <taxon>Pseudomonadati</taxon>
        <taxon>Bacteroidota</taxon>
        <taxon>Flavobacteriia</taxon>
        <taxon>Flavobacteriales</taxon>
        <taxon>Flavobacteriaceae</taxon>
        <taxon>Flagellimonas</taxon>
    </lineage>
</organism>
<evidence type="ECO:0008006" key="3">
    <source>
        <dbReference type="Google" id="ProtNLM"/>
    </source>
</evidence>
<evidence type="ECO:0000313" key="1">
    <source>
        <dbReference type="EMBL" id="BDW91904.1"/>
    </source>
</evidence>
<dbReference type="InterPro" id="IPR005901">
    <property type="entry name" value="GLPGLI"/>
</dbReference>
<dbReference type="NCBIfam" id="TIGR01200">
    <property type="entry name" value="GLPGLI"/>
    <property type="match status" value="1"/>
</dbReference>